<dbReference type="InterPro" id="IPR020904">
    <property type="entry name" value="Sc_DH/Rdtase_CS"/>
</dbReference>
<protein>
    <submittedName>
        <fullName evidence="3">SDR family oxidoreductase</fullName>
        <ecNumber evidence="3">1.1.-.-</ecNumber>
    </submittedName>
</protein>
<dbReference type="PRINTS" id="PR00080">
    <property type="entry name" value="SDRFAMILY"/>
</dbReference>
<dbReference type="Pfam" id="PF13561">
    <property type="entry name" value="adh_short_C2"/>
    <property type="match status" value="1"/>
</dbReference>
<organism evidence="3 4">
    <name type="scientific">Pseudonocardia nematodicida</name>
    <dbReference type="NCBI Taxonomy" id="1206997"/>
    <lineage>
        <taxon>Bacteria</taxon>
        <taxon>Bacillati</taxon>
        <taxon>Actinomycetota</taxon>
        <taxon>Actinomycetes</taxon>
        <taxon>Pseudonocardiales</taxon>
        <taxon>Pseudonocardiaceae</taxon>
        <taxon>Pseudonocardia</taxon>
    </lineage>
</organism>
<comment type="caution">
    <text evidence="3">The sequence shown here is derived from an EMBL/GenBank/DDBJ whole genome shotgun (WGS) entry which is preliminary data.</text>
</comment>
<accession>A0ABV1K5P6</accession>
<dbReference type="PANTHER" id="PTHR42760">
    <property type="entry name" value="SHORT-CHAIN DEHYDROGENASES/REDUCTASES FAMILY MEMBER"/>
    <property type="match status" value="1"/>
</dbReference>
<proteinExistence type="inferred from homology"/>
<dbReference type="InterPro" id="IPR036291">
    <property type="entry name" value="NAD(P)-bd_dom_sf"/>
</dbReference>
<comment type="similarity">
    <text evidence="1">Belongs to the short-chain dehydrogenases/reductases (SDR) family.</text>
</comment>
<dbReference type="Gene3D" id="3.40.50.720">
    <property type="entry name" value="NAD(P)-binding Rossmann-like Domain"/>
    <property type="match status" value="1"/>
</dbReference>
<evidence type="ECO:0000313" key="4">
    <source>
        <dbReference type="Proteomes" id="UP001494902"/>
    </source>
</evidence>
<dbReference type="CDD" id="cd05233">
    <property type="entry name" value="SDR_c"/>
    <property type="match status" value="1"/>
</dbReference>
<dbReference type="PRINTS" id="PR00081">
    <property type="entry name" value="GDHRDH"/>
</dbReference>
<dbReference type="GO" id="GO:0016491">
    <property type="term" value="F:oxidoreductase activity"/>
    <property type="evidence" value="ECO:0007669"/>
    <property type="project" value="UniProtKB-KW"/>
</dbReference>
<dbReference type="RefSeq" id="WP_349296870.1">
    <property type="nucleotide sequence ID" value="NZ_JBEDNQ010000002.1"/>
</dbReference>
<dbReference type="InterPro" id="IPR002347">
    <property type="entry name" value="SDR_fam"/>
</dbReference>
<dbReference type="PANTHER" id="PTHR42760:SF133">
    <property type="entry name" value="3-OXOACYL-[ACYL-CARRIER-PROTEIN] REDUCTASE"/>
    <property type="match status" value="1"/>
</dbReference>
<reference evidence="3 4" key="1">
    <citation type="submission" date="2024-03" db="EMBL/GenBank/DDBJ databases">
        <title>Draft genome sequence of Pseudonocardia nematodicida JCM 31783.</title>
        <authorList>
            <person name="Butdee W."/>
            <person name="Duangmal K."/>
        </authorList>
    </citation>
    <scope>NUCLEOTIDE SEQUENCE [LARGE SCALE GENOMIC DNA]</scope>
    <source>
        <strain evidence="3 4">JCM 31783</strain>
    </source>
</reference>
<dbReference type="SUPFAM" id="SSF51735">
    <property type="entry name" value="NAD(P)-binding Rossmann-fold domains"/>
    <property type="match status" value="1"/>
</dbReference>
<evidence type="ECO:0000256" key="2">
    <source>
        <dbReference type="ARBA" id="ARBA00023002"/>
    </source>
</evidence>
<sequence length="232" mass="24127">MVTGSRGGIGREVVAALGRDGYAVVGLDRATTGDGATDTEWDCDVTDPGDCAAAAARLHERYGRLDAVVHCAGVNTWQPFGEVAPQQARSVFDANVWGTVNVLLALQDLLRRSDRGSVVAVTSTAGERGVPGTAVYGMTKAAVGSLVRTLAIEWADVPVRVNAISATIVPTGMNREIRRSPGYLEEKLRTIPLGRMIAATEVADTAAFLAGPRSAGITGETVHVDGGVTARG</sequence>
<dbReference type="PROSITE" id="PS00061">
    <property type="entry name" value="ADH_SHORT"/>
    <property type="match status" value="1"/>
</dbReference>
<keyword evidence="2 3" id="KW-0560">Oxidoreductase</keyword>
<gene>
    <name evidence="3" type="ORF">WIS52_04770</name>
</gene>
<dbReference type="EC" id="1.1.-.-" evidence="3"/>
<dbReference type="Proteomes" id="UP001494902">
    <property type="component" value="Unassembled WGS sequence"/>
</dbReference>
<evidence type="ECO:0000256" key="1">
    <source>
        <dbReference type="ARBA" id="ARBA00006484"/>
    </source>
</evidence>
<dbReference type="EMBL" id="JBEDNQ010000002">
    <property type="protein sequence ID" value="MEQ3549774.1"/>
    <property type="molecule type" value="Genomic_DNA"/>
</dbReference>
<evidence type="ECO:0000313" key="3">
    <source>
        <dbReference type="EMBL" id="MEQ3549774.1"/>
    </source>
</evidence>
<keyword evidence="4" id="KW-1185">Reference proteome</keyword>
<name>A0ABV1K5P6_9PSEU</name>